<dbReference type="STRING" id="1182542.W9YGG7"/>
<feature type="compositionally biased region" description="Polar residues" evidence="1">
    <location>
        <begin position="748"/>
        <end position="766"/>
    </location>
</feature>
<organism evidence="2 3">
    <name type="scientific">Capronia epimyces CBS 606.96</name>
    <dbReference type="NCBI Taxonomy" id="1182542"/>
    <lineage>
        <taxon>Eukaryota</taxon>
        <taxon>Fungi</taxon>
        <taxon>Dikarya</taxon>
        <taxon>Ascomycota</taxon>
        <taxon>Pezizomycotina</taxon>
        <taxon>Eurotiomycetes</taxon>
        <taxon>Chaetothyriomycetidae</taxon>
        <taxon>Chaetothyriales</taxon>
        <taxon>Herpotrichiellaceae</taxon>
        <taxon>Capronia</taxon>
    </lineage>
</organism>
<feature type="region of interest" description="Disordered" evidence="1">
    <location>
        <begin position="581"/>
        <end position="600"/>
    </location>
</feature>
<evidence type="ECO:0000313" key="2">
    <source>
        <dbReference type="EMBL" id="EXJ91648.1"/>
    </source>
</evidence>
<comment type="caution">
    <text evidence="2">The sequence shown here is derived from an EMBL/GenBank/DDBJ whole genome shotgun (WGS) entry which is preliminary data.</text>
</comment>
<dbReference type="RefSeq" id="XP_007728538.1">
    <property type="nucleotide sequence ID" value="XM_007730348.1"/>
</dbReference>
<dbReference type="AlphaFoldDB" id="W9YGG7"/>
<gene>
    <name evidence="2" type="ORF">A1O3_00198</name>
</gene>
<protein>
    <recommendedName>
        <fullName evidence="4">Polycomb protein VEFS-Box domain-containing protein</fullName>
    </recommendedName>
</protein>
<feature type="region of interest" description="Disordered" evidence="1">
    <location>
        <begin position="355"/>
        <end position="386"/>
    </location>
</feature>
<reference evidence="2 3" key="1">
    <citation type="submission" date="2013-03" db="EMBL/GenBank/DDBJ databases">
        <title>The Genome Sequence of Capronia epimyces CBS 606.96.</title>
        <authorList>
            <consortium name="The Broad Institute Genomics Platform"/>
            <person name="Cuomo C."/>
            <person name="de Hoog S."/>
            <person name="Gorbushina A."/>
            <person name="Walker B."/>
            <person name="Young S.K."/>
            <person name="Zeng Q."/>
            <person name="Gargeya S."/>
            <person name="Fitzgerald M."/>
            <person name="Haas B."/>
            <person name="Abouelleil A."/>
            <person name="Allen A.W."/>
            <person name="Alvarado L."/>
            <person name="Arachchi H.M."/>
            <person name="Berlin A.M."/>
            <person name="Chapman S.B."/>
            <person name="Gainer-Dewar J."/>
            <person name="Goldberg J."/>
            <person name="Griggs A."/>
            <person name="Gujja S."/>
            <person name="Hansen M."/>
            <person name="Howarth C."/>
            <person name="Imamovic A."/>
            <person name="Ireland A."/>
            <person name="Larimer J."/>
            <person name="McCowan C."/>
            <person name="Murphy C."/>
            <person name="Pearson M."/>
            <person name="Poon T.W."/>
            <person name="Priest M."/>
            <person name="Roberts A."/>
            <person name="Saif S."/>
            <person name="Shea T."/>
            <person name="Sisk P."/>
            <person name="Sykes S."/>
            <person name="Wortman J."/>
            <person name="Nusbaum C."/>
            <person name="Birren B."/>
        </authorList>
    </citation>
    <scope>NUCLEOTIDE SEQUENCE [LARGE SCALE GENOMIC DNA]</scope>
    <source>
        <strain evidence="2 3">CBS 606.96</strain>
    </source>
</reference>
<feature type="region of interest" description="Disordered" evidence="1">
    <location>
        <begin position="832"/>
        <end position="852"/>
    </location>
</feature>
<feature type="region of interest" description="Disordered" evidence="1">
    <location>
        <begin position="522"/>
        <end position="554"/>
    </location>
</feature>
<evidence type="ECO:0008006" key="4">
    <source>
        <dbReference type="Google" id="ProtNLM"/>
    </source>
</evidence>
<proteinExistence type="predicted"/>
<dbReference type="HOGENOM" id="CLU_012286_0_0_1"/>
<dbReference type="CDD" id="cd21552">
    <property type="entry name" value="VEFS-box_ctSUZ12-like"/>
    <property type="match status" value="1"/>
</dbReference>
<dbReference type="OrthoDB" id="166746at2759"/>
<dbReference type="eggNOG" id="ENOG502SDK4">
    <property type="taxonomic scope" value="Eukaryota"/>
</dbReference>
<accession>W9YGG7</accession>
<evidence type="ECO:0000256" key="1">
    <source>
        <dbReference type="SAM" id="MobiDB-lite"/>
    </source>
</evidence>
<name>W9YGG7_9EURO</name>
<dbReference type="GeneID" id="19164338"/>
<feature type="compositionally biased region" description="Polar residues" evidence="1">
    <location>
        <begin position="718"/>
        <end position="731"/>
    </location>
</feature>
<sequence>MLNIDSDVNASHSERNFSRHFVEEVTFAREIARTRHKLFLPRNLARVLAHHQRVCEAKLTSTDASTSPAAKFKLCNFVDELVGETIPSAAGAGAAGHLVEGSPTLQVPLARSSEAHSNPPEMASSSRSPALYPEGVERSSRRSIRGLLERVYERPEAELLLDFDSIRKKLNFKTNHPDENERPAKRQKRDVVKCQCHLTIWDNRAGHEVVLTTKSTYCRLTTTETALNGYFVDIELDKSFVIQADDLKVSVPTKDGSILGFTDKYFLEIKIIPCRNGSLWPPIPLLGKSDGDHFARDARKTGPEDLQGAVVARYTHLPQAPDPDVPLSVFFLHEGRTYRTKYGLQVLSAWQRSTEPNKTLKPRNNGFDPDSFRSPTPNGAPNGVEPTPAIDNDSTAAIVNQTHHQPQICYHFSIELAAQIAPKPRIMTVSGYQCTMCTWKTSKLQNLQFHLTTMHSKLSFTVQRPRRDHVSNELSHIQINVNWATPPEKQGGDTKAIAWQAPAHPCDRTDCLEGHHSCASEENDTRSAVAKPPAPPLASVKKSTSGFLPAEDVPDFREPERNRYRAIRLESKYEEAVPVYTSVSHRPVSPSEDPRSETDDEIDSVWQIDLHMERLDLAAKREGWSDYERELRKRWDKHRMEEQLEHSRYLSNSLIRFVRKHRSWIRKGDDELLVVFFEFLEDLKDSGVIDDDVVSDVNELVFQFQESPGASPAVDPPSRTSSAMESFTMTTRGRHRREVESQAPRNARPQSEPASNHTPRSGQSSAAIKNRDFICGHCAKLIIKPMQNTVLCADPECQTPTVMFHRKCARLHLGFDVFRGQSLEQIKGKKPMVAMGPTASPNTPSGKSKPKLDFPVNTWRCPNCAKKQKAVAREDLVVSPAMRSRDRGTAK</sequence>
<evidence type="ECO:0000313" key="3">
    <source>
        <dbReference type="Proteomes" id="UP000019478"/>
    </source>
</evidence>
<dbReference type="Proteomes" id="UP000019478">
    <property type="component" value="Unassembled WGS sequence"/>
</dbReference>
<feature type="region of interest" description="Disordered" evidence="1">
    <location>
        <begin position="111"/>
        <end position="137"/>
    </location>
</feature>
<keyword evidence="3" id="KW-1185">Reference proteome</keyword>
<dbReference type="EMBL" id="AMGY01000001">
    <property type="protein sequence ID" value="EXJ91648.1"/>
    <property type="molecule type" value="Genomic_DNA"/>
</dbReference>
<feature type="region of interest" description="Disordered" evidence="1">
    <location>
        <begin position="707"/>
        <end position="766"/>
    </location>
</feature>